<evidence type="ECO:0000313" key="7">
    <source>
        <dbReference type="Proteomes" id="UP001161388"/>
    </source>
</evidence>
<keyword evidence="2 5" id="KW-0812">Transmembrane</keyword>
<reference evidence="6" key="1">
    <citation type="journal article" date="2014" name="Int. J. Syst. Evol. Microbiol.">
        <title>Complete genome of a new Firmicutes species belonging to the dominant human colonic microbiota ('Ruminococcus bicirculans') reveals two chromosomes and a selective capacity to utilize plant glucans.</title>
        <authorList>
            <consortium name="NISC Comparative Sequencing Program"/>
            <person name="Wegmann U."/>
            <person name="Louis P."/>
            <person name="Goesmann A."/>
            <person name="Henrissat B."/>
            <person name="Duncan S.H."/>
            <person name="Flint H.J."/>
        </authorList>
    </citation>
    <scope>NUCLEOTIDE SEQUENCE</scope>
    <source>
        <strain evidence="6">NBRC 109915</strain>
    </source>
</reference>
<feature type="transmembrane region" description="Helical" evidence="5">
    <location>
        <begin position="94"/>
        <end position="120"/>
    </location>
</feature>
<comment type="caution">
    <text evidence="6">The sequence shown here is derived from an EMBL/GenBank/DDBJ whole genome shotgun (WGS) entry which is preliminary data.</text>
</comment>
<feature type="transmembrane region" description="Helical" evidence="5">
    <location>
        <begin position="157"/>
        <end position="177"/>
    </location>
</feature>
<evidence type="ECO:0000256" key="5">
    <source>
        <dbReference type="SAM" id="Phobius"/>
    </source>
</evidence>
<dbReference type="RefSeq" id="WP_284370340.1">
    <property type="nucleotide sequence ID" value="NZ_BSNL01000001.1"/>
</dbReference>
<feature type="transmembrane region" description="Helical" evidence="5">
    <location>
        <begin position="41"/>
        <end position="63"/>
    </location>
</feature>
<accession>A0ABQ5VE27</accession>
<proteinExistence type="predicted"/>
<gene>
    <name evidence="6" type="primary">yqfA</name>
    <name evidence="6" type="ORF">GCM10007927_05590</name>
</gene>
<sequence length="207" mass="22041">MAYPYSKYETLADGAVHAAGLLLAIPACTSLIGYAAGKSQAALTATALYTACLILAFGASALYHMCPLDRIRPILHRIDHAAIYLKIAGSYTPIVVVIGSSFAYGILGLVWALAVLGALAKLSFWRTDAKGSLALYLMMGWLSALLIWPMWQQLNGTVVTLVVIGGLTYSAGTRIYAHPGMPYQNAIWHGFVLVASTCLFGAITLSL</sequence>
<dbReference type="Proteomes" id="UP001161388">
    <property type="component" value="Unassembled WGS sequence"/>
</dbReference>
<reference evidence="6" key="2">
    <citation type="submission" date="2023-01" db="EMBL/GenBank/DDBJ databases">
        <title>Draft genome sequence of Sulfitobacter pacificus strain NBRC 109915.</title>
        <authorList>
            <person name="Sun Q."/>
            <person name="Mori K."/>
        </authorList>
    </citation>
    <scope>NUCLEOTIDE SEQUENCE</scope>
    <source>
        <strain evidence="6">NBRC 109915</strain>
    </source>
</reference>
<comment type="subcellular location">
    <subcellularLocation>
        <location evidence="1">Membrane</location>
        <topology evidence="1">Multi-pass membrane protein</topology>
    </subcellularLocation>
</comment>
<dbReference type="Pfam" id="PF03006">
    <property type="entry name" value="HlyIII"/>
    <property type="match status" value="1"/>
</dbReference>
<dbReference type="PANTHER" id="PTHR20855">
    <property type="entry name" value="ADIPOR/PROGESTIN RECEPTOR-RELATED"/>
    <property type="match status" value="1"/>
</dbReference>
<evidence type="ECO:0000256" key="3">
    <source>
        <dbReference type="ARBA" id="ARBA00022989"/>
    </source>
</evidence>
<dbReference type="PANTHER" id="PTHR20855:SF3">
    <property type="entry name" value="LD03007P"/>
    <property type="match status" value="1"/>
</dbReference>
<organism evidence="6 7">
    <name type="scientific">Sulfitobacter pacificus</name>
    <dbReference type="NCBI Taxonomy" id="1499314"/>
    <lineage>
        <taxon>Bacteria</taxon>
        <taxon>Pseudomonadati</taxon>
        <taxon>Pseudomonadota</taxon>
        <taxon>Alphaproteobacteria</taxon>
        <taxon>Rhodobacterales</taxon>
        <taxon>Roseobacteraceae</taxon>
        <taxon>Sulfitobacter</taxon>
    </lineage>
</organism>
<keyword evidence="4 5" id="KW-0472">Membrane</keyword>
<evidence type="ECO:0000256" key="2">
    <source>
        <dbReference type="ARBA" id="ARBA00022692"/>
    </source>
</evidence>
<dbReference type="EMBL" id="BSNL01000001">
    <property type="protein sequence ID" value="GLQ25756.1"/>
    <property type="molecule type" value="Genomic_DNA"/>
</dbReference>
<evidence type="ECO:0000313" key="6">
    <source>
        <dbReference type="EMBL" id="GLQ25756.1"/>
    </source>
</evidence>
<evidence type="ECO:0000256" key="1">
    <source>
        <dbReference type="ARBA" id="ARBA00004141"/>
    </source>
</evidence>
<feature type="transmembrane region" description="Helical" evidence="5">
    <location>
        <begin position="186"/>
        <end position="205"/>
    </location>
</feature>
<protein>
    <submittedName>
        <fullName evidence="6">UPF0073 inner membrane protein YqfA</fullName>
    </submittedName>
</protein>
<feature type="transmembrane region" description="Helical" evidence="5">
    <location>
        <begin position="132"/>
        <end position="151"/>
    </location>
</feature>
<keyword evidence="7" id="KW-1185">Reference proteome</keyword>
<keyword evidence="3 5" id="KW-1133">Transmembrane helix</keyword>
<name>A0ABQ5VE27_9RHOB</name>
<dbReference type="InterPro" id="IPR004254">
    <property type="entry name" value="AdipoR/HlyIII-related"/>
</dbReference>
<feature type="transmembrane region" description="Helical" evidence="5">
    <location>
        <begin position="15"/>
        <end position="34"/>
    </location>
</feature>
<evidence type="ECO:0000256" key="4">
    <source>
        <dbReference type="ARBA" id="ARBA00023136"/>
    </source>
</evidence>